<reference evidence="1" key="2">
    <citation type="submission" date="2014-07" db="EMBL/GenBank/DDBJ databases">
        <authorList>
            <person name="Hull J."/>
        </authorList>
    </citation>
    <scope>NUCLEOTIDE SEQUENCE</scope>
</reference>
<reference evidence="1" key="1">
    <citation type="journal article" date="2014" name="PLoS ONE">
        <title>Transcriptome-Based Identification of ABC Transporters in the Western Tarnished Plant Bug Lygus hesperus.</title>
        <authorList>
            <person name="Hull J.J."/>
            <person name="Chaney K."/>
            <person name="Geib S.M."/>
            <person name="Fabrick J.A."/>
            <person name="Brent C.S."/>
            <person name="Walsh D."/>
            <person name="Lavine L.C."/>
        </authorList>
    </citation>
    <scope>NUCLEOTIDE SEQUENCE</scope>
</reference>
<feature type="non-terminal residue" evidence="1">
    <location>
        <position position="1"/>
    </location>
</feature>
<keyword evidence="1" id="KW-0132">Cell division</keyword>
<name>A0A0A9WNW0_LYGHE</name>
<dbReference type="GO" id="GO:0051301">
    <property type="term" value="P:cell division"/>
    <property type="evidence" value="ECO:0007669"/>
    <property type="project" value="UniProtKB-KW"/>
</dbReference>
<dbReference type="AlphaFoldDB" id="A0A0A9WNW0"/>
<keyword evidence="1" id="KW-0131">Cell cycle</keyword>
<sequence length="187" mass="21492">HLFRIPDYLPQPTFATSGIQMQKAMSGMNVNNPHQCTYFHTLRHGGRLSYPIDGCVSNYALNTATNPGNNDRSNEPRCRDERKLGVKYEKCRRIECLEPEIKRQCSQPTRTRILEMQNNVHQNDKTAELDIDTSWACEKPNWAQCTESGAVSWPRNCNPENCIGIQNLRPFPIVIQPRIVPCQGRMY</sequence>
<proteinExistence type="predicted"/>
<gene>
    <name evidence="1" type="primary">minE_0</name>
    <name evidence="1" type="ORF">CM83_4148</name>
</gene>
<dbReference type="EMBL" id="GBHO01037059">
    <property type="protein sequence ID" value="JAG06545.1"/>
    <property type="molecule type" value="Transcribed_RNA"/>
</dbReference>
<organism evidence="1">
    <name type="scientific">Lygus hesperus</name>
    <name type="common">Western plant bug</name>
    <dbReference type="NCBI Taxonomy" id="30085"/>
    <lineage>
        <taxon>Eukaryota</taxon>
        <taxon>Metazoa</taxon>
        <taxon>Ecdysozoa</taxon>
        <taxon>Arthropoda</taxon>
        <taxon>Hexapoda</taxon>
        <taxon>Insecta</taxon>
        <taxon>Pterygota</taxon>
        <taxon>Neoptera</taxon>
        <taxon>Paraneoptera</taxon>
        <taxon>Hemiptera</taxon>
        <taxon>Heteroptera</taxon>
        <taxon>Panheteroptera</taxon>
        <taxon>Cimicomorpha</taxon>
        <taxon>Miridae</taxon>
        <taxon>Mirini</taxon>
        <taxon>Lygus</taxon>
    </lineage>
</organism>
<evidence type="ECO:0000313" key="1">
    <source>
        <dbReference type="EMBL" id="JAG06545.1"/>
    </source>
</evidence>
<accession>A0A0A9WNW0</accession>
<protein>
    <submittedName>
        <fullName evidence="1">Cell division topological specificity factor</fullName>
    </submittedName>
</protein>